<dbReference type="Gene3D" id="3.10.580.10">
    <property type="entry name" value="CBS-domain"/>
    <property type="match status" value="1"/>
</dbReference>
<accession>C0QC69</accession>
<dbReference type="OrthoDB" id="5470806at2"/>
<evidence type="ECO:0000313" key="4">
    <source>
        <dbReference type="Proteomes" id="UP000000442"/>
    </source>
</evidence>
<dbReference type="Proteomes" id="UP000000442">
    <property type="component" value="Chromosome"/>
</dbReference>
<dbReference type="Pfam" id="PF00571">
    <property type="entry name" value="CBS"/>
    <property type="match status" value="2"/>
</dbReference>
<dbReference type="AlphaFoldDB" id="C0QC69"/>
<evidence type="ECO:0000256" key="1">
    <source>
        <dbReference type="PROSITE-ProRule" id="PRU00703"/>
    </source>
</evidence>
<dbReference type="STRING" id="177437.HRM2_40280"/>
<dbReference type="InterPro" id="IPR046342">
    <property type="entry name" value="CBS_dom_sf"/>
</dbReference>
<evidence type="ECO:0000259" key="2">
    <source>
        <dbReference type="PROSITE" id="PS51371"/>
    </source>
</evidence>
<name>C0QC69_DESAH</name>
<proteinExistence type="predicted"/>
<organism evidence="3 4">
    <name type="scientific">Desulforapulum autotrophicum (strain ATCC 43914 / DSM 3382 / VKM B-1955 / HRM2)</name>
    <name type="common">Desulfobacterium autotrophicum</name>
    <dbReference type="NCBI Taxonomy" id="177437"/>
    <lineage>
        <taxon>Bacteria</taxon>
        <taxon>Pseudomonadati</taxon>
        <taxon>Thermodesulfobacteriota</taxon>
        <taxon>Desulfobacteria</taxon>
        <taxon>Desulfobacterales</taxon>
        <taxon>Desulfobacteraceae</taxon>
        <taxon>Desulforapulum</taxon>
    </lineage>
</organism>
<dbReference type="EMBL" id="CP001087">
    <property type="protein sequence ID" value="ACN17086.1"/>
    <property type="molecule type" value="Genomic_DNA"/>
</dbReference>
<dbReference type="InterPro" id="IPR000644">
    <property type="entry name" value="CBS_dom"/>
</dbReference>
<dbReference type="eggNOG" id="COG0517">
    <property type="taxonomic scope" value="Bacteria"/>
</dbReference>
<gene>
    <name evidence="3" type="ordered locus">HRM2_40280</name>
</gene>
<dbReference type="SUPFAM" id="SSF54631">
    <property type="entry name" value="CBS-domain pair"/>
    <property type="match status" value="1"/>
</dbReference>
<dbReference type="HOGENOM" id="CLU_040681_8_0_7"/>
<reference evidence="3 4" key="1">
    <citation type="journal article" date="2009" name="Environ. Microbiol.">
        <title>Genome sequence of Desulfobacterium autotrophicum HRM2, a marine sulfate reducer oxidizing organic carbon completely to carbon dioxide.</title>
        <authorList>
            <person name="Strittmatter A.W."/>
            <person name="Liesegang H."/>
            <person name="Rabus R."/>
            <person name="Decker I."/>
            <person name="Amann J."/>
            <person name="Andres S."/>
            <person name="Henne A."/>
            <person name="Fricke W.F."/>
            <person name="Martinez-Arias R."/>
            <person name="Bartels D."/>
            <person name="Goesmann A."/>
            <person name="Krause L."/>
            <person name="Puehler A."/>
            <person name="Klenk H.P."/>
            <person name="Richter M."/>
            <person name="Schuler M."/>
            <person name="Gloeckner F.O."/>
            <person name="Meyerdierks A."/>
            <person name="Gottschalk G."/>
            <person name="Amann R."/>
        </authorList>
    </citation>
    <scope>NUCLEOTIDE SEQUENCE [LARGE SCALE GENOMIC DNA]</scope>
    <source>
        <strain evidence="4">ATCC 43914 / DSM 3382 / HRM2</strain>
    </source>
</reference>
<dbReference type="KEGG" id="dat:HRM2_40280"/>
<evidence type="ECO:0000313" key="3">
    <source>
        <dbReference type="EMBL" id="ACN17086.1"/>
    </source>
</evidence>
<feature type="domain" description="CBS" evidence="2">
    <location>
        <begin position="1"/>
        <end position="69"/>
    </location>
</feature>
<dbReference type="PROSITE" id="PS51371">
    <property type="entry name" value="CBS"/>
    <property type="match status" value="1"/>
</dbReference>
<protein>
    <recommendedName>
        <fullName evidence="2">CBS domain-containing protein</fullName>
    </recommendedName>
</protein>
<keyword evidence="1" id="KW-0129">CBS domain</keyword>
<sequence>MVPLADYATVTEDASLFDVVQALATAQERFNHSKYPHRAVIVLGKNGKIAGKVGQLDVLRALEPKYSEMLERQGLAKFGFSRTFMKSLLTNYHLWDSPLKDICIKGASIPVSKVLTPPSEGELIEENDTLDEAIHQLVLGRHQSLLVMKEEIVTGVLRLSDVFEAFSKIIGQCPIK</sequence>
<keyword evidence="4" id="KW-1185">Reference proteome</keyword>